<reference evidence="3 4" key="1">
    <citation type="submission" date="2013-03" db="EMBL/GenBank/DDBJ databases">
        <title>The Genome Sequence of Phialophora europaea CBS 101466.</title>
        <authorList>
            <consortium name="The Broad Institute Genomics Platform"/>
            <person name="Cuomo C."/>
            <person name="de Hoog S."/>
            <person name="Gorbushina A."/>
            <person name="Walker B."/>
            <person name="Young S.K."/>
            <person name="Zeng Q."/>
            <person name="Gargeya S."/>
            <person name="Fitzgerald M."/>
            <person name="Haas B."/>
            <person name="Abouelleil A."/>
            <person name="Allen A.W."/>
            <person name="Alvarado L."/>
            <person name="Arachchi H.M."/>
            <person name="Berlin A.M."/>
            <person name="Chapman S.B."/>
            <person name="Gainer-Dewar J."/>
            <person name="Goldberg J."/>
            <person name="Griggs A."/>
            <person name="Gujja S."/>
            <person name="Hansen M."/>
            <person name="Howarth C."/>
            <person name="Imamovic A."/>
            <person name="Ireland A."/>
            <person name="Larimer J."/>
            <person name="McCowan C."/>
            <person name="Murphy C."/>
            <person name="Pearson M."/>
            <person name="Poon T.W."/>
            <person name="Priest M."/>
            <person name="Roberts A."/>
            <person name="Saif S."/>
            <person name="Shea T."/>
            <person name="Sisk P."/>
            <person name="Sykes S."/>
            <person name="Wortman J."/>
            <person name="Nusbaum C."/>
            <person name="Birren B."/>
        </authorList>
    </citation>
    <scope>NUCLEOTIDE SEQUENCE [LARGE SCALE GENOMIC DNA]</scope>
    <source>
        <strain evidence="3 4">CBS 101466</strain>
    </source>
</reference>
<keyword evidence="4" id="KW-1185">Reference proteome</keyword>
<dbReference type="Proteomes" id="UP000030752">
    <property type="component" value="Unassembled WGS sequence"/>
</dbReference>
<feature type="compositionally biased region" description="Basic and acidic residues" evidence="1">
    <location>
        <begin position="275"/>
        <end position="288"/>
    </location>
</feature>
<evidence type="ECO:0000256" key="1">
    <source>
        <dbReference type="SAM" id="MobiDB-lite"/>
    </source>
</evidence>
<feature type="region of interest" description="Disordered" evidence="1">
    <location>
        <begin position="84"/>
        <end position="150"/>
    </location>
</feature>
<feature type="compositionally biased region" description="Basic and acidic residues" evidence="1">
    <location>
        <begin position="302"/>
        <end position="316"/>
    </location>
</feature>
<feature type="region of interest" description="Disordered" evidence="1">
    <location>
        <begin position="183"/>
        <end position="377"/>
    </location>
</feature>
<sequence>MDGPRKRVNKYGRMGRKALIHDLFDNASHPDPLCTTLQPSPADSLAPSRDKTPVSDISEDPDVSMQLNNELLAEWDANRPRLKSPARKLLPEPMSTTESLFDIESSEEEHTKTKPILKTYKRRKITPTGSDVEERGAKRDSTEITQQATRGIVAADAARLSHGLVANNSSKGENTLEPKSKMLRKKHDSGMATLASSQSLQISRKPKPKVVSRASTPPPRTPTDVGSPASDISASSMATTRSASKRKREALDGPASDVSSPSQLELTSLRLTPQRHGDIVPRSNHVEQDNASIHGPPRIRRRLIDRLEGAKSHQSDDDGTQMRGSPDDSAAANDPTSNRSHSRGMHEIAVTPPTIKEHEANQHPSDTVKPRKYGKQRSHLRDMAGELDSQQASQQSVDELVSQIDALTNSQQSQLDFDMSDDDDSVQLKSIHELRQAGAVNRYDRDLDSLLEDIASPTKAVRITGLMQLVRKLKEQAFKRHLLDQGKVARITDCIRAEVDIISASIMLLAFWTLAHSEAATGQLLNQLYQGILQLPANLLQEGRPLSKIAKDRGENLSRALIGDLAEFEHHVLDQSASAGRQTSHIIISRIGIRAVEVMLRKLIASGDSVPPTPAPWLEAAMKTIASHQARMGNAPNGLETEHTESIRLLLAWLELSEASNGSIGKKLSRARVAEFGRQLGELLSWARSGNAAIQHSCLKLVIELGNQKDSITGLLASVGLSGSVFAIVEEHFPRLADRAVAGSFKDEDDADSDKLSSVILALGCLLDFVDSSEQVRVQMMESQPGEDSRVDRLVTFFKLYVDETDEAIDESKTAILIPFGYISLLLCTLSLNANIRQHISATIGRSFEDVMERAATFLERMRSINPDAAFVERFVERFNLTIESVKSRRS</sequence>
<dbReference type="InParanoid" id="W2RWC3"/>
<feature type="domain" description="Wings apart-like protein C-terminal" evidence="2">
    <location>
        <begin position="428"/>
        <end position="775"/>
    </location>
</feature>
<dbReference type="OrthoDB" id="78088at2759"/>
<proteinExistence type="predicted"/>
<dbReference type="EMBL" id="KB822720">
    <property type="protein sequence ID" value="ETN40620.1"/>
    <property type="molecule type" value="Genomic_DNA"/>
</dbReference>
<accession>W2RWC3</accession>
<dbReference type="InterPro" id="IPR011989">
    <property type="entry name" value="ARM-like"/>
</dbReference>
<feature type="compositionally biased region" description="Basic residues" evidence="1">
    <location>
        <begin position="113"/>
        <end position="125"/>
    </location>
</feature>
<protein>
    <recommendedName>
        <fullName evidence="2">Wings apart-like protein C-terminal domain-containing protein</fullName>
    </recommendedName>
</protein>
<dbReference type="HOGENOM" id="CLU_015677_0_0_1"/>
<gene>
    <name evidence="3" type="ORF">HMPREF1541_04897</name>
</gene>
<evidence type="ECO:0000313" key="4">
    <source>
        <dbReference type="Proteomes" id="UP000030752"/>
    </source>
</evidence>
<feature type="compositionally biased region" description="Polar residues" evidence="1">
    <location>
        <begin position="257"/>
        <end position="271"/>
    </location>
</feature>
<feature type="compositionally biased region" description="Low complexity" evidence="1">
    <location>
        <begin position="233"/>
        <end position="242"/>
    </location>
</feature>
<dbReference type="Pfam" id="PF07814">
    <property type="entry name" value="WAPL"/>
    <property type="match status" value="1"/>
</dbReference>
<feature type="region of interest" description="Disordered" evidence="1">
    <location>
        <begin position="23"/>
        <end position="62"/>
    </location>
</feature>
<dbReference type="STRING" id="1220924.W2RWC3"/>
<dbReference type="RefSeq" id="XP_008717463.1">
    <property type="nucleotide sequence ID" value="XM_008719241.1"/>
</dbReference>
<dbReference type="GeneID" id="19972236"/>
<evidence type="ECO:0000259" key="2">
    <source>
        <dbReference type="Pfam" id="PF07814"/>
    </source>
</evidence>
<name>W2RWC3_CYPE1</name>
<dbReference type="eggNOG" id="ENOG502RZXD">
    <property type="taxonomic scope" value="Eukaryota"/>
</dbReference>
<feature type="compositionally biased region" description="Basic and acidic residues" evidence="1">
    <location>
        <begin position="132"/>
        <end position="142"/>
    </location>
</feature>
<dbReference type="InterPro" id="IPR022771">
    <property type="entry name" value="WAPL_C"/>
</dbReference>
<organism evidence="3 4">
    <name type="scientific">Cyphellophora europaea (strain CBS 101466)</name>
    <name type="common">Phialophora europaea</name>
    <dbReference type="NCBI Taxonomy" id="1220924"/>
    <lineage>
        <taxon>Eukaryota</taxon>
        <taxon>Fungi</taxon>
        <taxon>Dikarya</taxon>
        <taxon>Ascomycota</taxon>
        <taxon>Pezizomycotina</taxon>
        <taxon>Eurotiomycetes</taxon>
        <taxon>Chaetothyriomycetidae</taxon>
        <taxon>Chaetothyriales</taxon>
        <taxon>Cyphellophoraceae</taxon>
        <taxon>Cyphellophora</taxon>
    </lineage>
</organism>
<feature type="compositionally biased region" description="Basic and acidic residues" evidence="1">
    <location>
        <begin position="355"/>
        <end position="369"/>
    </location>
</feature>
<dbReference type="AlphaFoldDB" id="W2RWC3"/>
<evidence type="ECO:0000313" key="3">
    <source>
        <dbReference type="EMBL" id="ETN40620.1"/>
    </source>
</evidence>
<dbReference type="Gene3D" id="1.25.10.10">
    <property type="entry name" value="Leucine-rich Repeat Variant"/>
    <property type="match status" value="2"/>
</dbReference>
<dbReference type="VEuPathDB" id="FungiDB:HMPREF1541_04897"/>